<reference evidence="3" key="1">
    <citation type="submission" date="2023-07" db="EMBL/GenBank/DDBJ databases">
        <authorList>
            <person name="Yue Y."/>
        </authorList>
    </citation>
    <scope>NUCLEOTIDE SEQUENCE [LARGE SCALE GENOMIC DNA]</scope>
    <source>
        <strain evidence="3">2Y89</strain>
    </source>
</reference>
<comment type="caution">
    <text evidence="2">The sequence shown here is derived from an EMBL/GenBank/DDBJ whole genome shotgun (WGS) entry which is preliminary data.</text>
</comment>
<feature type="chain" id="PRO_5047488583" description="GLPGLI family protein" evidence="1">
    <location>
        <begin position="21"/>
        <end position="224"/>
    </location>
</feature>
<evidence type="ECO:0000313" key="2">
    <source>
        <dbReference type="EMBL" id="MCA0151616.1"/>
    </source>
</evidence>
<dbReference type="EMBL" id="JAIUJS010000001">
    <property type="protein sequence ID" value="MCA0151616.1"/>
    <property type="molecule type" value="Genomic_DNA"/>
</dbReference>
<keyword evidence="1" id="KW-0732">Signal</keyword>
<accession>A0ABS7XVE9</accession>
<evidence type="ECO:0000313" key="3">
    <source>
        <dbReference type="Proteomes" id="UP001198402"/>
    </source>
</evidence>
<feature type="signal peptide" evidence="1">
    <location>
        <begin position="1"/>
        <end position="20"/>
    </location>
</feature>
<dbReference type="Proteomes" id="UP001198402">
    <property type="component" value="Unassembled WGS sequence"/>
</dbReference>
<evidence type="ECO:0000256" key="1">
    <source>
        <dbReference type="SAM" id="SignalP"/>
    </source>
</evidence>
<proteinExistence type="predicted"/>
<sequence length="224" mass="25541">MIRKLLFCIFLIVMATEVNAQYGWTKAVVHLKNGKVINGQASIPMMSAGINLKKESLKFRTNKKAKKIKYEPKEIDSAVFTIKYKEKVDGKRIEQTRVETYIPIFLNEKKTKLGFAEILVEGKLRLVGRTVMVQNAGSWQHTGAPGSAPTFVPGYMGSHNQVMLFREGRKAEVFNQVSLSKSFRKRAMEYFSDCPSLRAKLDNKEFKKEDLQAIVKYYNSNCAK</sequence>
<evidence type="ECO:0008006" key="4">
    <source>
        <dbReference type="Google" id="ProtNLM"/>
    </source>
</evidence>
<protein>
    <recommendedName>
        <fullName evidence="4">GLPGLI family protein</fullName>
    </recommendedName>
</protein>
<name>A0ABS7XVE9_9FLAO</name>
<dbReference type="RefSeq" id="WP_224476592.1">
    <property type="nucleotide sequence ID" value="NZ_JAIUJS010000001.1"/>
</dbReference>
<gene>
    <name evidence="2" type="ORF">LBV24_00205</name>
</gene>
<organism evidence="2 3">
    <name type="scientific">Winogradskyella vincentii</name>
    <dbReference type="NCBI Taxonomy" id="2877122"/>
    <lineage>
        <taxon>Bacteria</taxon>
        <taxon>Pseudomonadati</taxon>
        <taxon>Bacteroidota</taxon>
        <taxon>Flavobacteriia</taxon>
        <taxon>Flavobacteriales</taxon>
        <taxon>Flavobacteriaceae</taxon>
        <taxon>Winogradskyella</taxon>
    </lineage>
</organism>
<keyword evidence="3" id="KW-1185">Reference proteome</keyword>